<gene>
    <name evidence="1" type="ORF">AB3N04_00025</name>
</gene>
<dbReference type="InterPro" id="IPR037208">
    <property type="entry name" value="Spo0E-like_sf"/>
</dbReference>
<dbReference type="InterPro" id="IPR018540">
    <property type="entry name" value="Spo0E-like"/>
</dbReference>
<dbReference type="GO" id="GO:0043937">
    <property type="term" value="P:regulation of sporulation"/>
    <property type="evidence" value="ECO:0007669"/>
    <property type="project" value="InterPro"/>
</dbReference>
<dbReference type="SUPFAM" id="SSF140500">
    <property type="entry name" value="BAS1536-like"/>
    <property type="match status" value="1"/>
</dbReference>
<sequence length="50" mass="5824">MDKKELQTEISELKAKLIVLYNQSKALCSNEIVIVSQELDYKLNKLTKLR</sequence>
<reference evidence="1" key="1">
    <citation type="submission" date="2024-07" db="EMBL/GenBank/DDBJ databases">
        <title>Identification and characteristics of an arsenic-resistant bacterial isolate, which belongs to a novel species.</title>
        <authorList>
            <person name="Juszczyk A."/>
            <person name="Kowalczyk A."/>
            <person name="Was K."/>
            <person name="Kosowicz W."/>
            <person name="Budzyn A."/>
            <person name="Latowski D."/>
        </authorList>
    </citation>
    <scope>NUCLEOTIDE SEQUENCE</scope>
    <source>
        <strain evidence="1">As8PL</strain>
        <plasmid evidence="1">unnamed</plasmid>
    </source>
</reference>
<geneLocation type="plasmid" evidence="1">
    <name>unnamed</name>
</geneLocation>
<keyword evidence="1" id="KW-0614">Plasmid</keyword>
<protein>
    <submittedName>
        <fullName evidence="1">Spo0E family sporulation regulatory protein-aspartic acid phosphatase</fullName>
    </submittedName>
</protein>
<evidence type="ECO:0000313" key="1">
    <source>
        <dbReference type="EMBL" id="XDI35144.1"/>
    </source>
</evidence>
<name>A0AB39BN75_9BACI</name>
<dbReference type="GO" id="GO:0046983">
    <property type="term" value="F:protein dimerization activity"/>
    <property type="evidence" value="ECO:0007669"/>
    <property type="project" value="InterPro"/>
</dbReference>
<dbReference type="RefSeq" id="WP_368502761.1">
    <property type="nucleotide sequence ID" value="NZ_CP162550.1"/>
</dbReference>
<accession>A0AB39BN75</accession>
<organism evidence="1">
    <name type="scientific">Alkalihalophilus sp. As8PL</name>
    <dbReference type="NCBI Taxonomy" id="3237103"/>
    <lineage>
        <taxon>Bacteria</taxon>
        <taxon>Bacillati</taxon>
        <taxon>Bacillota</taxon>
        <taxon>Bacilli</taxon>
        <taxon>Bacillales</taxon>
        <taxon>Bacillaceae</taxon>
        <taxon>Alkalihalophilus</taxon>
    </lineage>
</organism>
<dbReference type="EMBL" id="CP162550">
    <property type="protein sequence ID" value="XDI35144.1"/>
    <property type="molecule type" value="Genomic_DNA"/>
</dbReference>
<dbReference type="AlphaFoldDB" id="A0AB39BN75"/>
<dbReference type="Gene3D" id="4.10.280.10">
    <property type="entry name" value="Helix-loop-helix DNA-binding domain"/>
    <property type="match status" value="1"/>
</dbReference>
<proteinExistence type="predicted"/>
<dbReference type="Pfam" id="PF09388">
    <property type="entry name" value="SpoOE-like"/>
    <property type="match status" value="1"/>
</dbReference>
<dbReference type="InterPro" id="IPR036638">
    <property type="entry name" value="HLH_DNA-bd_sf"/>
</dbReference>